<dbReference type="AlphaFoldDB" id="B9BPA7"/>
<feature type="region of interest" description="Disordered" evidence="1">
    <location>
        <begin position="28"/>
        <end position="49"/>
    </location>
</feature>
<protein>
    <submittedName>
        <fullName evidence="2">Putative lipoprotein</fullName>
    </submittedName>
</protein>
<proteinExistence type="predicted"/>
<reference evidence="2 3" key="1">
    <citation type="journal article" date="2012" name="J. Bacteriol.">
        <title>Draft Genome Sequence Determination for Cystic Fibrosis and Chronic Granulomatous Disease Burkholderia multivorans Isolates.</title>
        <authorList>
            <person name="Varga J.J."/>
            <person name="Losada L."/>
            <person name="Zelazny A.M."/>
            <person name="Brinkac L."/>
            <person name="Harkins D."/>
            <person name="Radune D."/>
            <person name="Hostetler J."/>
            <person name="Sampaio E.P."/>
            <person name="Ronning C.M."/>
            <person name="Nierman W.C."/>
            <person name="Greenberg D.E."/>
            <person name="Holland S.M."/>
            <person name="Goldberg J.B."/>
        </authorList>
    </citation>
    <scope>NUCLEOTIDE SEQUENCE [LARGE SCALE GENOMIC DNA]</scope>
    <source>
        <strain evidence="2 3">CGD2</strain>
    </source>
</reference>
<dbReference type="Proteomes" id="UP000004535">
    <property type="component" value="Unassembled WGS sequence"/>
</dbReference>
<evidence type="ECO:0000313" key="2">
    <source>
        <dbReference type="EMBL" id="EEE07425.1"/>
    </source>
</evidence>
<sequence length="49" mass="5447">MRRASSGCAVCHAVLTCMSSVVSCRAARGRRRPQRDVGQSVVRQKREDE</sequence>
<comment type="caution">
    <text evidence="2">The sequence shown here is derived from an EMBL/GenBank/DDBJ whole genome shotgun (WGS) entry which is preliminary data.</text>
</comment>
<accession>B9BPA7</accession>
<gene>
    <name evidence="2" type="ORF">BURMUCGD2_6528</name>
</gene>
<evidence type="ECO:0000313" key="3">
    <source>
        <dbReference type="Proteomes" id="UP000004535"/>
    </source>
</evidence>
<dbReference type="PROSITE" id="PS51257">
    <property type="entry name" value="PROKAR_LIPOPROTEIN"/>
    <property type="match status" value="1"/>
</dbReference>
<evidence type="ECO:0000256" key="1">
    <source>
        <dbReference type="SAM" id="MobiDB-lite"/>
    </source>
</evidence>
<dbReference type="EMBL" id="ACFC01000004">
    <property type="protein sequence ID" value="EEE07425.1"/>
    <property type="molecule type" value="Genomic_DNA"/>
</dbReference>
<organism evidence="2 3">
    <name type="scientific">Burkholderia multivorans CGD2</name>
    <dbReference type="NCBI Taxonomy" id="513052"/>
    <lineage>
        <taxon>Bacteria</taxon>
        <taxon>Pseudomonadati</taxon>
        <taxon>Pseudomonadota</taxon>
        <taxon>Betaproteobacteria</taxon>
        <taxon>Burkholderiales</taxon>
        <taxon>Burkholderiaceae</taxon>
        <taxon>Burkholderia</taxon>
        <taxon>Burkholderia cepacia complex</taxon>
    </lineage>
</organism>
<name>B9BPA7_9BURK</name>
<keyword evidence="2" id="KW-0449">Lipoprotein</keyword>